<comment type="cofactor">
    <cofactor evidence="1">
        <name>FAD</name>
        <dbReference type="ChEBI" id="CHEBI:57692"/>
    </cofactor>
</comment>
<dbReference type="Pfam" id="PF07992">
    <property type="entry name" value="Pyr_redox_2"/>
    <property type="match status" value="1"/>
</dbReference>
<reference evidence="7" key="2">
    <citation type="submission" date="2015-03" db="EMBL/GenBank/DDBJ databases">
        <title>Genome sequence of Pseudoalteromonas citrea.</title>
        <authorList>
            <person name="Xie B.-B."/>
            <person name="Rong J.-C."/>
            <person name="Qin Q.-L."/>
            <person name="Zhang Y.-Z."/>
        </authorList>
    </citation>
    <scope>NUCLEOTIDE SEQUENCE</scope>
    <source>
        <strain evidence="7">DSM 8771</strain>
    </source>
</reference>
<dbReference type="PANTHER" id="PTHR42913:SF3">
    <property type="entry name" value="64 KDA MITOCHONDRIAL NADH DEHYDROGENASE (EUROFUNG)"/>
    <property type="match status" value="1"/>
</dbReference>
<dbReference type="PRINTS" id="PR00411">
    <property type="entry name" value="PNDRDTASEI"/>
</dbReference>
<dbReference type="GO" id="GO:0003955">
    <property type="term" value="F:NAD(P)H dehydrogenase (quinone) activity"/>
    <property type="evidence" value="ECO:0007669"/>
    <property type="project" value="TreeGrafter"/>
</dbReference>
<dbReference type="RefSeq" id="WP_010367529.1">
    <property type="nucleotide sequence ID" value="NZ_AHBZ03000016.1"/>
</dbReference>
<evidence type="ECO:0000256" key="2">
    <source>
        <dbReference type="ARBA" id="ARBA00005272"/>
    </source>
</evidence>
<gene>
    <name evidence="7" type="primary">ndh</name>
    <name evidence="7" type="ORF">PCIT_a3980</name>
</gene>
<dbReference type="GO" id="GO:0019646">
    <property type="term" value="P:aerobic electron transport chain"/>
    <property type="evidence" value="ECO:0007669"/>
    <property type="project" value="TreeGrafter"/>
</dbReference>
<evidence type="ECO:0000313" key="8">
    <source>
        <dbReference type="Proteomes" id="UP000016487"/>
    </source>
</evidence>
<reference evidence="7" key="1">
    <citation type="journal article" date="2012" name="J. Bacteriol.">
        <title>Genome sequences of type strains of seven species of the marine bacterium Pseudoalteromonas.</title>
        <authorList>
            <person name="Xie B.B."/>
            <person name="Shu Y.L."/>
            <person name="Qin Q.L."/>
            <person name="Rong J.C."/>
            <person name="Zhang X.Y."/>
            <person name="Chen X.L."/>
            <person name="Shi M."/>
            <person name="He H.L."/>
            <person name="Zhou B.C."/>
            <person name="Zhang Y.Z."/>
        </authorList>
    </citation>
    <scope>NUCLEOTIDE SEQUENCE</scope>
    <source>
        <strain evidence="7">DSM 8771</strain>
    </source>
</reference>
<evidence type="ECO:0000313" key="7">
    <source>
        <dbReference type="EMBL" id="KAF7771409.1"/>
    </source>
</evidence>
<dbReference type="InterPro" id="IPR036188">
    <property type="entry name" value="FAD/NAD-bd_sf"/>
</dbReference>
<keyword evidence="3" id="KW-0285">Flavoprotein</keyword>
<evidence type="ECO:0000256" key="4">
    <source>
        <dbReference type="ARBA" id="ARBA00022827"/>
    </source>
</evidence>
<dbReference type="SUPFAM" id="SSF51905">
    <property type="entry name" value="FAD/NAD(P)-binding domain"/>
    <property type="match status" value="2"/>
</dbReference>
<dbReference type="InterPro" id="IPR023753">
    <property type="entry name" value="FAD/NAD-binding_dom"/>
</dbReference>
<protein>
    <submittedName>
        <fullName evidence="7">NADH dehydrogenase</fullName>
    </submittedName>
</protein>
<sequence>MSTQRPTIVIVGGGAGGLALATQLGHKLGKKKHADIILIDKNRNHIWKPLLHEVATGSLDADLDGVVYSAHAAKHHYRFILGEFTALNTHQKQLTLKPLLNECQQQILPQRHIQFDKLVLAIGSVSNDFNTPGVTEHCYFLDSHAQAERFQHALLDHFTRIHQSNMAPNKTLNIAIVGGGATGVELAAELYHVTYLLKTYGLNNMTAEQLQINLIEAGPRILPALSERIASSAKRELLKLGVKVFENTKVKSASATAFKTHQETEIDADIKVWAAGVKAPDFIKELNIFELNANNQINVDTYLRSTQCDSVYAIGDCCSFTQADGSIVPPRAQSAHQMAKCVQHNLIAEIFDQPLKQFNYQDHGSLVNLSQFSAVGNLMGNLTKNSFFIEGKIARLMYVSLYRMHQRAIHGSLRTFILWISEKMLKIVRPKMKLH</sequence>
<evidence type="ECO:0000259" key="6">
    <source>
        <dbReference type="Pfam" id="PF07992"/>
    </source>
</evidence>
<dbReference type="AlphaFoldDB" id="A0AAD4FRY3"/>
<keyword evidence="5" id="KW-0560">Oxidoreductase</keyword>
<proteinExistence type="inferred from homology"/>
<comment type="similarity">
    <text evidence="2">Belongs to the NADH dehydrogenase family.</text>
</comment>
<evidence type="ECO:0000256" key="1">
    <source>
        <dbReference type="ARBA" id="ARBA00001974"/>
    </source>
</evidence>
<dbReference type="PRINTS" id="PR00368">
    <property type="entry name" value="FADPNR"/>
</dbReference>
<evidence type="ECO:0000256" key="3">
    <source>
        <dbReference type="ARBA" id="ARBA00022630"/>
    </source>
</evidence>
<organism evidence="7 8">
    <name type="scientific">Pseudoalteromonas citrea</name>
    <dbReference type="NCBI Taxonomy" id="43655"/>
    <lineage>
        <taxon>Bacteria</taxon>
        <taxon>Pseudomonadati</taxon>
        <taxon>Pseudomonadota</taxon>
        <taxon>Gammaproteobacteria</taxon>
        <taxon>Alteromonadales</taxon>
        <taxon>Pseudoalteromonadaceae</taxon>
        <taxon>Pseudoalteromonas</taxon>
    </lineage>
</organism>
<name>A0AAD4FRY3_9GAMM</name>
<accession>A0AAD4FRY3</accession>
<dbReference type="PANTHER" id="PTHR42913">
    <property type="entry name" value="APOPTOSIS-INDUCING FACTOR 1"/>
    <property type="match status" value="1"/>
</dbReference>
<feature type="domain" description="FAD/NAD(P)-binding" evidence="6">
    <location>
        <begin position="7"/>
        <end position="339"/>
    </location>
</feature>
<dbReference type="Proteomes" id="UP000016487">
    <property type="component" value="Unassembled WGS sequence"/>
</dbReference>
<dbReference type="Gene3D" id="3.50.50.100">
    <property type="match status" value="1"/>
</dbReference>
<comment type="caution">
    <text evidence="7">The sequence shown here is derived from an EMBL/GenBank/DDBJ whole genome shotgun (WGS) entry which is preliminary data.</text>
</comment>
<evidence type="ECO:0000256" key="5">
    <source>
        <dbReference type="ARBA" id="ARBA00023002"/>
    </source>
</evidence>
<keyword evidence="4" id="KW-0274">FAD</keyword>
<dbReference type="InterPro" id="IPR051169">
    <property type="entry name" value="NADH-Q_oxidoreductase"/>
</dbReference>
<dbReference type="EMBL" id="AHBZ03000016">
    <property type="protein sequence ID" value="KAF7771409.1"/>
    <property type="molecule type" value="Genomic_DNA"/>
</dbReference>